<feature type="non-terminal residue" evidence="2">
    <location>
        <position position="1"/>
    </location>
</feature>
<organism evidence="2">
    <name type="scientific">marine metagenome</name>
    <dbReference type="NCBI Taxonomy" id="408172"/>
    <lineage>
        <taxon>unclassified sequences</taxon>
        <taxon>metagenomes</taxon>
        <taxon>ecological metagenomes</taxon>
    </lineage>
</organism>
<dbReference type="SMART" id="SM00698">
    <property type="entry name" value="MORN"/>
    <property type="match status" value="4"/>
</dbReference>
<dbReference type="InterPro" id="IPR003409">
    <property type="entry name" value="MORN"/>
</dbReference>
<gene>
    <name evidence="2" type="ORF">METZ01_LOCUS333125</name>
</gene>
<evidence type="ECO:0000313" key="2">
    <source>
        <dbReference type="EMBL" id="SVC80271.1"/>
    </source>
</evidence>
<dbReference type="PANTHER" id="PTHR23084">
    <property type="entry name" value="PHOSPHATIDYLINOSITOL-4-PHOSPHATE 5-KINASE RELATED"/>
    <property type="match status" value="1"/>
</dbReference>
<sequence>MKNGPVNILTFLFISFTAFAQSADTGILFLWELSSGKVWKNFGDEKTQQIYKGEIKNQKPEGLGIMLFPDGTKYMGMWKAGKKHGQGTLTMSDGEKMSGEWRENKEWNITKYDANEKIIAKYLNGEELVDFKKEGVLFYRTESGRTGWFTTGDQIDGYKYVGEIENEQPNGWGKLTYPSGDRYEGEYKDGYAHGQGTFTYADGRKGVGAFIENKPWNLTEYNQKGKIVGRYIDGVRTVFINTVGVLYTHKEDGVWVWYESDEMRD</sequence>
<protein>
    <recommendedName>
        <fullName evidence="3">MORN repeat-containing protein</fullName>
    </recommendedName>
</protein>
<feature type="non-terminal residue" evidence="2">
    <location>
        <position position="265"/>
    </location>
</feature>
<keyword evidence="1" id="KW-0677">Repeat</keyword>
<evidence type="ECO:0000256" key="1">
    <source>
        <dbReference type="ARBA" id="ARBA00022737"/>
    </source>
</evidence>
<accession>A0A382Q7Q4</accession>
<evidence type="ECO:0008006" key="3">
    <source>
        <dbReference type="Google" id="ProtNLM"/>
    </source>
</evidence>
<dbReference type="EMBL" id="UINC01111793">
    <property type="protein sequence ID" value="SVC80271.1"/>
    <property type="molecule type" value="Genomic_DNA"/>
</dbReference>
<dbReference type="SUPFAM" id="SSF82185">
    <property type="entry name" value="Histone H3 K4-specific methyltransferase SET7/9 N-terminal domain"/>
    <property type="match status" value="2"/>
</dbReference>
<dbReference type="Pfam" id="PF02493">
    <property type="entry name" value="MORN"/>
    <property type="match status" value="4"/>
</dbReference>
<proteinExistence type="predicted"/>
<dbReference type="Gene3D" id="2.20.110.10">
    <property type="entry name" value="Histone H3 K4-specific methyltransferase SET7/9 N-terminal domain"/>
    <property type="match status" value="2"/>
</dbReference>
<reference evidence="2" key="1">
    <citation type="submission" date="2018-05" db="EMBL/GenBank/DDBJ databases">
        <authorList>
            <person name="Lanie J.A."/>
            <person name="Ng W.-L."/>
            <person name="Kazmierczak K.M."/>
            <person name="Andrzejewski T.M."/>
            <person name="Davidsen T.M."/>
            <person name="Wayne K.J."/>
            <person name="Tettelin H."/>
            <person name="Glass J.I."/>
            <person name="Rusch D."/>
            <person name="Podicherti R."/>
            <person name="Tsui H.-C.T."/>
            <person name="Winkler M.E."/>
        </authorList>
    </citation>
    <scope>NUCLEOTIDE SEQUENCE</scope>
</reference>
<name>A0A382Q7Q4_9ZZZZ</name>
<dbReference type="PANTHER" id="PTHR23084:SF263">
    <property type="entry name" value="MORN REPEAT-CONTAINING PROTEIN 1"/>
    <property type="match status" value="1"/>
</dbReference>
<dbReference type="AlphaFoldDB" id="A0A382Q7Q4"/>